<name>A0ABU3ZDV7_9GAMM</name>
<dbReference type="PANTHER" id="PTHR22754:SF32">
    <property type="entry name" value="DISCO-INTERACTING PROTEIN 2"/>
    <property type="match status" value="1"/>
</dbReference>
<dbReference type="Pfam" id="PF00501">
    <property type="entry name" value="AMP-binding"/>
    <property type="match status" value="1"/>
</dbReference>
<evidence type="ECO:0000259" key="4">
    <source>
        <dbReference type="PROSITE" id="PS50075"/>
    </source>
</evidence>
<dbReference type="InterPro" id="IPR042099">
    <property type="entry name" value="ANL_N_sf"/>
</dbReference>
<keyword evidence="6" id="KW-1185">Reference proteome</keyword>
<dbReference type="SUPFAM" id="SSF47336">
    <property type="entry name" value="ACP-like"/>
    <property type="match status" value="1"/>
</dbReference>
<keyword evidence="3" id="KW-0812">Transmembrane</keyword>
<protein>
    <submittedName>
        <fullName evidence="5">AMP-binding protein</fullName>
    </submittedName>
</protein>
<keyword evidence="2" id="KW-0436">Ligase</keyword>
<feature type="domain" description="Carrier" evidence="4">
    <location>
        <begin position="17"/>
        <end position="94"/>
    </location>
</feature>
<dbReference type="PROSITE" id="PS00455">
    <property type="entry name" value="AMP_BINDING"/>
    <property type="match status" value="1"/>
</dbReference>
<dbReference type="Pfam" id="PF01553">
    <property type="entry name" value="Acyltransferase"/>
    <property type="match status" value="1"/>
</dbReference>
<evidence type="ECO:0000313" key="6">
    <source>
        <dbReference type="Proteomes" id="UP001186452"/>
    </source>
</evidence>
<dbReference type="InterPro" id="IPR009081">
    <property type="entry name" value="PP-bd_ACP"/>
</dbReference>
<reference evidence="5 6" key="1">
    <citation type="submission" date="2023-10" db="EMBL/GenBank/DDBJ databases">
        <title>Marine bacteria isolated from horseshoe crab.</title>
        <authorList>
            <person name="Cheng T.H."/>
        </authorList>
    </citation>
    <scope>NUCLEOTIDE SEQUENCE [LARGE SCALE GENOMIC DNA]</scope>
    <source>
        <strain evidence="5 6">HSC6</strain>
    </source>
</reference>
<dbReference type="EMBL" id="JAWJZI010000001">
    <property type="protein sequence ID" value="MDV5168188.1"/>
    <property type="molecule type" value="Genomic_DNA"/>
</dbReference>
<evidence type="ECO:0000313" key="5">
    <source>
        <dbReference type="EMBL" id="MDV5168188.1"/>
    </source>
</evidence>
<comment type="similarity">
    <text evidence="1">Belongs to the ATP-dependent AMP-binding enzyme family.</text>
</comment>
<dbReference type="Pfam" id="PF00550">
    <property type="entry name" value="PP-binding"/>
    <property type="match status" value="1"/>
</dbReference>
<dbReference type="CDD" id="cd05931">
    <property type="entry name" value="FAAL"/>
    <property type="match status" value="1"/>
</dbReference>
<keyword evidence="3" id="KW-0472">Membrane</keyword>
<dbReference type="Gene3D" id="3.40.50.12780">
    <property type="entry name" value="N-terminal domain of ligase-like"/>
    <property type="match status" value="1"/>
</dbReference>
<accession>A0ABU3ZDV7</accession>
<dbReference type="Proteomes" id="UP001186452">
    <property type="component" value="Unassembled WGS sequence"/>
</dbReference>
<sequence>MESQNIPPYSDPKQAAHSLLDLVTELAKEVNPDNFDSSTVQLDSSLDQDLGLDSLGRAELIQRTEQQFALTLPSQTLAEIDTPRDLLNAIFNAEQHPTAIKATAEKIELPTASSYPDQVQTLQELLRWHVDQHGDRPHLYVYQDADNVESISYQTLYQQAKIIASRLQDLGIGPGDTVAIMLPTCNAYFYCFFGILLSRAIPVPIYPPARPSQIEDHLVRHSKILQNAETKMLITIEQAKGLSTLLKLHVPALEHIITAEEIEMLSAESVSSEQQQIGNAHPDDIAFLQYTSGSTGVPKGVQLTHANLLANIRAMGKAVGATSDDVFVSWLPVYHDMGLIGAWFGSLYHAIPLVIMSPLNFLTQPKRWLWALHHHRGTITAAPNFAYELCVNKIPDADLEGLDLSSVRHCWNGAEPISPTTMEAFTQRFQPHGFTPEAMTPVYGLAESSVGLTFPLNTRTPRVEWVDRQTMMNSGKAVMNLGGAVINSDKAAADKASNPKGNDDEQQDINALLEHSIPLIGLGHPLPGHQIRIVDPQGRELPERQEGELEFKGPSSTSGYYRAPDKTAGLYHGEWLRTGDRALTMEGELFLTGRVKDIIIKAGRNIYPQELESAVSQLDGIRKGCIAVFASANPKTGTEQLVVLAETKLNDEQQKQKLRDEIQNLSINLLGIPTDVVELCPPRTVPKTSSGKIRRSACKTLFEENKLNAPQRAVWWQATRLFVSSAKPAFLRFKRLAADWGFACYMWLVMALLAPPVWVLVAALPSRQSCWSVARWGARSLIKLTRTKMEITGIDNLPQDDSPYLVIVNHASYLDGLVLLAATGKEHQFVAKSELKENFFARTFLDKLGTHFVERFDTQKSITDSQQLAAFADKPSPLTIFPEGTLYRMAGVHDFHLGAFQIAVEKQLPILPVTLKGTRSILRDKSLFPRKGDIEVIISPLIKPDGSDWQATLALRNTARKIILENSGEPDLARENTR</sequence>
<dbReference type="CDD" id="cd07989">
    <property type="entry name" value="LPLAT_AGPAT-like"/>
    <property type="match status" value="1"/>
</dbReference>
<dbReference type="SUPFAM" id="SSF56801">
    <property type="entry name" value="Acetyl-CoA synthetase-like"/>
    <property type="match status" value="1"/>
</dbReference>
<comment type="caution">
    <text evidence="5">The sequence shown here is derived from an EMBL/GenBank/DDBJ whole genome shotgun (WGS) entry which is preliminary data.</text>
</comment>
<dbReference type="RefSeq" id="WP_317520836.1">
    <property type="nucleotide sequence ID" value="NZ_JAWJZI010000001.1"/>
</dbReference>
<dbReference type="SMART" id="SM00563">
    <property type="entry name" value="PlsC"/>
    <property type="match status" value="1"/>
</dbReference>
<evidence type="ECO:0000256" key="3">
    <source>
        <dbReference type="SAM" id="Phobius"/>
    </source>
</evidence>
<dbReference type="InterPro" id="IPR045851">
    <property type="entry name" value="AMP-bd_C_sf"/>
</dbReference>
<organism evidence="5 6">
    <name type="scientific">Photobacterium rosenbergii</name>
    <dbReference type="NCBI Taxonomy" id="294936"/>
    <lineage>
        <taxon>Bacteria</taxon>
        <taxon>Pseudomonadati</taxon>
        <taxon>Pseudomonadota</taxon>
        <taxon>Gammaproteobacteria</taxon>
        <taxon>Vibrionales</taxon>
        <taxon>Vibrionaceae</taxon>
        <taxon>Photobacterium</taxon>
    </lineage>
</organism>
<keyword evidence="3" id="KW-1133">Transmembrane helix</keyword>
<dbReference type="InterPro" id="IPR020845">
    <property type="entry name" value="AMP-binding_CS"/>
</dbReference>
<dbReference type="InterPro" id="IPR036736">
    <property type="entry name" value="ACP-like_sf"/>
</dbReference>
<gene>
    <name evidence="5" type="ORF">R2X38_04130</name>
</gene>
<dbReference type="Gene3D" id="1.10.1200.10">
    <property type="entry name" value="ACP-like"/>
    <property type="match status" value="1"/>
</dbReference>
<proteinExistence type="inferred from homology"/>
<dbReference type="SUPFAM" id="SSF69593">
    <property type="entry name" value="Glycerol-3-phosphate (1)-acyltransferase"/>
    <property type="match status" value="1"/>
</dbReference>
<dbReference type="InterPro" id="IPR040097">
    <property type="entry name" value="FAAL/FAAC"/>
</dbReference>
<feature type="transmembrane region" description="Helical" evidence="3">
    <location>
        <begin position="742"/>
        <end position="764"/>
    </location>
</feature>
<evidence type="ECO:0000256" key="2">
    <source>
        <dbReference type="ARBA" id="ARBA00022598"/>
    </source>
</evidence>
<dbReference type="PROSITE" id="PS50075">
    <property type="entry name" value="CARRIER"/>
    <property type="match status" value="1"/>
</dbReference>
<dbReference type="Gene3D" id="3.30.300.30">
    <property type="match status" value="1"/>
</dbReference>
<dbReference type="InterPro" id="IPR002123">
    <property type="entry name" value="Plipid/glycerol_acylTrfase"/>
</dbReference>
<dbReference type="PANTHER" id="PTHR22754">
    <property type="entry name" value="DISCO-INTERACTING PROTEIN 2 DIP2 -RELATED"/>
    <property type="match status" value="1"/>
</dbReference>
<evidence type="ECO:0000256" key="1">
    <source>
        <dbReference type="ARBA" id="ARBA00006432"/>
    </source>
</evidence>
<dbReference type="InterPro" id="IPR000873">
    <property type="entry name" value="AMP-dep_synth/lig_dom"/>
</dbReference>